<accession>A0ABV5M914</accession>
<evidence type="ECO:0000313" key="2">
    <source>
        <dbReference type="Proteomes" id="UP001589608"/>
    </source>
</evidence>
<dbReference type="RefSeq" id="WP_223103322.1">
    <property type="nucleotide sequence ID" value="NZ_CP061913.1"/>
</dbReference>
<reference evidence="1 2" key="1">
    <citation type="submission" date="2024-09" db="EMBL/GenBank/DDBJ databases">
        <authorList>
            <person name="Sun Q."/>
            <person name="Mori K."/>
        </authorList>
    </citation>
    <scope>NUCLEOTIDE SEQUENCE [LARGE SCALE GENOMIC DNA]</scope>
    <source>
        <strain evidence="1 2">JCM 3307</strain>
    </source>
</reference>
<organism evidence="1 2">
    <name type="scientific">Dactylosporangium vinaceum</name>
    <dbReference type="NCBI Taxonomy" id="53362"/>
    <lineage>
        <taxon>Bacteria</taxon>
        <taxon>Bacillati</taxon>
        <taxon>Actinomycetota</taxon>
        <taxon>Actinomycetes</taxon>
        <taxon>Micromonosporales</taxon>
        <taxon>Micromonosporaceae</taxon>
        <taxon>Dactylosporangium</taxon>
    </lineage>
</organism>
<gene>
    <name evidence="1" type="ORF">ACFFTR_19800</name>
</gene>
<name>A0ABV5M914_9ACTN</name>
<protein>
    <submittedName>
        <fullName evidence="1">Uncharacterized protein</fullName>
    </submittedName>
</protein>
<keyword evidence="2" id="KW-1185">Reference proteome</keyword>
<sequence>MERGNGVTPAQLQPPLPAALQVLSRWAPALCVEATAVSAPIQWLSPWDDPPPPEQAARYARLESLPRAVRVLRRPAVNRFGVAQPERVAELASWLTEGAAAVLAPGELARLGELVPYIAELLVTWIAVDPDVLLLDAPGEPPHLLHRTGDRTTRFSLRPAATPPAPGSASLAAVAELLAFVLPITPVGGVDFTVRTAAAPPGPGLEPVEERRVRELLYRAVFIHATAIAHPGQELGRLAARLLRDLLDTAVATAGAGAAWHASPLPAPLCFAAEGTPATVAVTGSAGTAYVTFPAVAG</sequence>
<proteinExistence type="predicted"/>
<dbReference type="EMBL" id="JBHMCA010000042">
    <property type="protein sequence ID" value="MFB9445325.1"/>
    <property type="molecule type" value="Genomic_DNA"/>
</dbReference>
<comment type="caution">
    <text evidence="1">The sequence shown here is derived from an EMBL/GenBank/DDBJ whole genome shotgun (WGS) entry which is preliminary data.</text>
</comment>
<evidence type="ECO:0000313" key="1">
    <source>
        <dbReference type="EMBL" id="MFB9445325.1"/>
    </source>
</evidence>
<dbReference type="Proteomes" id="UP001589608">
    <property type="component" value="Unassembled WGS sequence"/>
</dbReference>